<dbReference type="Ensembl" id="ENSECRT00000006487.1">
    <property type="protein sequence ID" value="ENSECRP00000006385.1"/>
    <property type="gene ID" value="ENSECRG00000004199.1"/>
</dbReference>
<evidence type="ECO:0000256" key="3">
    <source>
        <dbReference type="ARBA" id="ARBA00022525"/>
    </source>
</evidence>
<reference evidence="10" key="3">
    <citation type="submission" date="2025-09" db="UniProtKB">
        <authorList>
            <consortium name="Ensembl"/>
        </authorList>
    </citation>
    <scope>IDENTIFICATION</scope>
</reference>
<keyword evidence="4 8" id="KW-0540">Nuclease</keyword>
<feature type="domain" description="Ribonuclease A-domain" evidence="9">
    <location>
        <begin position="8"/>
        <end position="104"/>
    </location>
</feature>
<reference evidence="10" key="1">
    <citation type="submission" date="2021-06" db="EMBL/GenBank/DDBJ databases">
        <authorList>
            <consortium name="Wellcome Sanger Institute Data Sharing"/>
        </authorList>
    </citation>
    <scope>NUCLEOTIDE SEQUENCE [LARGE SCALE GENOMIC DNA]</scope>
</reference>
<dbReference type="InterPro" id="IPR023411">
    <property type="entry name" value="RNaseA_AS"/>
</dbReference>
<dbReference type="GO" id="GO:0003676">
    <property type="term" value="F:nucleic acid binding"/>
    <property type="evidence" value="ECO:0007669"/>
    <property type="project" value="InterPro"/>
</dbReference>
<evidence type="ECO:0000256" key="8">
    <source>
        <dbReference type="RuleBase" id="RU000651"/>
    </source>
</evidence>
<evidence type="ECO:0000256" key="1">
    <source>
        <dbReference type="ARBA" id="ARBA00004613"/>
    </source>
</evidence>
<name>A0A8C4RSS2_ERPCA</name>
<dbReference type="SUPFAM" id="SSF54076">
    <property type="entry name" value="RNase A-like"/>
    <property type="match status" value="1"/>
</dbReference>
<evidence type="ECO:0000259" key="9">
    <source>
        <dbReference type="SMART" id="SM00092"/>
    </source>
</evidence>
<keyword evidence="6 8" id="KW-0378">Hydrolase</keyword>
<dbReference type="GO" id="GO:0004519">
    <property type="term" value="F:endonuclease activity"/>
    <property type="evidence" value="ECO:0007669"/>
    <property type="project" value="UniProtKB-KW"/>
</dbReference>
<proteinExistence type="inferred from homology"/>
<dbReference type="PROSITE" id="PS00127">
    <property type="entry name" value="RNASE_PANCREATIC"/>
    <property type="match status" value="1"/>
</dbReference>
<comment type="subcellular location">
    <subcellularLocation>
        <location evidence="1">Secreted</location>
    </subcellularLocation>
</comment>
<evidence type="ECO:0000256" key="7">
    <source>
        <dbReference type="ARBA" id="ARBA00023157"/>
    </source>
</evidence>
<keyword evidence="5 8" id="KW-0255">Endonuclease</keyword>
<dbReference type="InterPro" id="IPR001427">
    <property type="entry name" value="RNaseA"/>
</dbReference>
<reference evidence="10" key="2">
    <citation type="submission" date="2025-08" db="UniProtKB">
        <authorList>
            <consortium name="Ensembl"/>
        </authorList>
    </citation>
    <scope>IDENTIFICATION</scope>
</reference>
<keyword evidence="11" id="KW-1185">Reference proteome</keyword>
<keyword evidence="7" id="KW-1015">Disulfide bond</keyword>
<evidence type="ECO:0000256" key="4">
    <source>
        <dbReference type="ARBA" id="ARBA00022722"/>
    </source>
</evidence>
<dbReference type="InterPro" id="IPR023412">
    <property type="entry name" value="RNaseA_domain"/>
</dbReference>
<dbReference type="Pfam" id="PF00074">
    <property type="entry name" value="RnaseA"/>
    <property type="match status" value="1"/>
</dbReference>
<dbReference type="AlphaFoldDB" id="A0A8C4RSS2"/>
<accession>A0A8C4RSS2</accession>
<dbReference type="GO" id="GO:0004540">
    <property type="term" value="F:RNA nuclease activity"/>
    <property type="evidence" value="ECO:0007669"/>
    <property type="project" value="TreeGrafter"/>
</dbReference>
<protein>
    <recommendedName>
        <fullName evidence="9">Ribonuclease A-domain domain-containing protein</fullName>
    </recommendedName>
</protein>
<evidence type="ECO:0000256" key="5">
    <source>
        <dbReference type="ARBA" id="ARBA00022759"/>
    </source>
</evidence>
<dbReference type="GO" id="GO:0016787">
    <property type="term" value="F:hydrolase activity"/>
    <property type="evidence" value="ECO:0007669"/>
    <property type="project" value="UniProtKB-KW"/>
</dbReference>
<dbReference type="InterPro" id="IPR036816">
    <property type="entry name" value="RNaseA-like_dom_sf"/>
</dbReference>
<dbReference type="SMART" id="SM00092">
    <property type="entry name" value="RNAse_Pc"/>
    <property type="match status" value="1"/>
</dbReference>
<sequence>RENRTELHGDPYEKFLRQHVDNSVKNGNYEYCAKMMKKRKMTRPVCKPLNTFIHANKNDVVAVCLENSPIQNGTRISKNQFKVTTCKIRKELTDPHPVHFAGLVPGPVPAPEFMLD</sequence>
<comment type="similarity">
    <text evidence="2 8">Belongs to the pancreatic ribonuclease family.</text>
</comment>
<evidence type="ECO:0000256" key="6">
    <source>
        <dbReference type="ARBA" id="ARBA00022801"/>
    </source>
</evidence>
<evidence type="ECO:0000256" key="2">
    <source>
        <dbReference type="ARBA" id="ARBA00005600"/>
    </source>
</evidence>
<dbReference type="Proteomes" id="UP000694620">
    <property type="component" value="Chromosome 3"/>
</dbReference>
<dbReference type="PANTHER" id="PTHR11437">
    <property type="entry name" value="RIBONUCLEASE"/>
    <property type="match status" value="1"/>
</dbReference>
<dbReference type="GO" id="GO:0050830">
    <property type="term" value="P:defense response to Gram-positive bacterium"/>
    <property type="evidence" value="ECO:0007669"/>
    <property type="project" value="TreeGrafter"/>
</dbReference>
<organism evidence="10 11">
    <name type="scientific">Erpetoichthys calabaricus</name>
    <name type="common">Rope fish</name>
    <name type="synonym">Calamoichthys calabaricus</name>
    <dbReference type="NCBI Taxonomy" id="27687"/>
    <lineage>
        <taxon>Eukaryota</taxon>
        <taxon>Metazoa</taxon>
        <taxon>Chordata</taxon>
        <taxon>Craniata</taxon>
        <taxon>Vertebrata</taxon>
        <taxon>Euteleostomi</taxon>
        <taxon>Actinopterygii</taxon>
        <taxon>Polypteriformes</taxon>
        <taxon>Polypteridae</taxon>
        <taxon>Erpetoichthys</taxon>
    </lineage>
</organism>
<dbReference type="Gene3D" id="3.10.130.10">
    <property type="entry name" value="Ribonuclease A-like domain"/>
    <property type="match status" value="1"/>
</dbReference>
<dbReference type="PANTHER" id="PTHR11437:SF10">
    <property type="entry name" value="ANGIOGENIN-RELATED"/>
    <property type="match status" value="1"/>
</dbReference>
<evidence type="ECO:0000313" key="11">
    <source>
        <dbReference type="Proteomes" id="UP000694620"/>
    </source>
</evidence>
<evidence type="ECO:0000313" key="10">
    <source>
        <dbReference type="Ensembl" id="ENSECRP00000006385.1"/>
    </source>
</evidence>
<dbReference type="GO" id="GO:0005576">
    <property type="term" value="C:extracellular region"/>
    <property type="evidence" value="ECO:0007669"/>
    <property type="project" value="UniProtKB-SubCell"/>
</dbReference>
<keyword evidence="3" id="KW-0964">Secreted</keyword>
<dbReference type="PRINTS" id="PR00794">
    <property type="entry name" value="RIBONUCLEASE"/>
</dbReference>